<gene>
    <name evidence="2" type="ORF">AVDCRST_MAG38-2619</name>
</gene>
<reference evidence="2" key="1">
    <citation type="submission" date="2020-02" db="EMBL/GenBank/DDBJ databases">
        <authorList>
            <person name="Meier V. D."/>
        </authorList>
    </citation>
    <scope>NUCLEOTIDE SEQUENCE</scope>
    <source>
        <strain evidence="2">AVDCRST_MAG38</strain>
    </source>
</reference>
<feature type="non-terminal residue" evidence="2">
    <location>
        <position position="1"/>
    </location>
</feature>
<sequence>DARDLEHGPQQGARADPSPPGGRARGRPGADPRRHPLQGGSRGGLPRPSRVDRRAGGHLQHPHPRRGRREDPHGRTGGRLRRRTCSGQRRL</sequence>
<feature type="non-terminal residue" evidence="2">
    <location>
        <position position="91"/>
    </location>
</feature>
<organism evidence="2">
    <name type="scientific">uncultured Solirubrobacteraceae bacterium</name>
    <dbReference type="NCBI Taxonomy" id="1162706"/>
    <lineage>
        <taxon>Bacteria</taxon>
        <taxon>Bacillati</taxon>
        <taxon>Actinomycetota</taxon>
        <taxon>Thermoleophilia</taxon>
        <taxon>Solirubrobacterales</taxon>
        <taxon>Solirubrobacteraceae</taxon>
        <taxon>environmental samples</taxon>
    </lineage>
</organism>
<proteinExistence type="predicted"/>
<accession>A0A6J4S6B9</accession>
<name>A0A6J4S6B9_9ACTN</name>
<dbReference type="AlphaFoldDB" id="A0A6J4S6B9"/>
<feature type="region of interest" description="Disordered" evidence="1">
    <location>
        <begin position="1"/>
        <end position="91"/>
    </location>
</feature>
<protein>
    <submittedName>
        <fullName evidence="2">Acyl carrier protein</fullName>
    </submittedName>
</protein>
<dbReference type="EMBL" id="CADCVJ010000221">
    <property type="protein sequence ID" value="CAA9490947.1"/>
    <property type="molecule type" value="Genomic_DNA"/>
</dbReference>
<feature type="compositionally biased region" description="Basic residues" evidence="1">
    <location>
        <begin position="76"/>
        <end position="91"/>
    </location>
</feature>
<evidence type="ECO:0000256" key="1">
    <source>
        <dbReference type="SAM" id="MobiDB-lite"/>
    </source>
</evidence>
<evidence type="ECO:0000313" key="2">
    <source>
        <dbReference type="EMBL" id="CAA9490947.1"/>
    </source>
</evidence>